<dbReference type="GO" id="GO:0046872">
    <property type="term" value="F:metal ion binding"/>
    <property type="evidence" value="ECO:0007669"/>
    <property type="project" value="UniProtKB-KW"/>
</dbReference>
<keyword evidence="2" id="KW-0001">2Fe-2S</keyword>
<dbReference type="InterPro" id="IPR017927">
    <property type="entry name" value="FAD-bd_FR_type"/>
</dbReference>
<sequence>MSQPDNIFLPHEVEVLSATMMTATEKHFTLRMKDGSRFVYDPGQIVEAGLFGFGEIPLGLSSSPTVEDSFELVVRKAGKVSTALLTLEKGDIMWIRGPLGHGFPMDDLKGQDVLIVAAGLGLCPTRSLIRYIMDRRSEFNKFTLFFGARDPSQQLFTADLSAWRCSVDVDYQETVDHPDESWKGNVGVITSLFAKCGELLPTTRVIICGPPVMYKFVLRELDKIGIPHDRIYVDLERRMKCGLGKCGHCQINNIYTCKDGPVLRYSDIETLEEAI</sequence>
<dbReference type="Gene3D" id="2.40.30.10">
    <property type="entry name" value="Translation factors"/>
    <property type="match status" value="1"/>
</dbReference>
<dbReference type="GO" id="GO:0050660">
    <property type="term" value="F:flavin adenine dinucleotide binding"/>
    <property type="evidence" value="ECO:0007669"/>
    <property type="project" value="InterPro"/>
</dbReference>
<dbReference type="InterPro" id="IPR019480">
    <property type="entry name" value="Dihydroorotate_DH_Fe-S-bd"/>
</dbReference>
<dbReference type="CDD" id="cd06221">
    <property type="entry name" value="sulfite_reductase_like"/>
    <property type="match status" value="1"/>
</dbReference>
<dbReference type="GO" id="GO:0051537">
    <property type="term" value="F:2 iron, 2 sulfur cluster binding"/>
    <property type="evidence" value="ECO:0007669"/>
    <property type="project" value="UniProtKB-KW"/>
</dbReference>
<evidence type="ECO:0000313" key="5">
    <source>
        <dbReference type="Proteomes" id="UP000183245"/>
    </source>
</evidence>
<feature type="binding site" evidence="2">
    <location>
        <position position="241"/>
    </location>
    <ligand>
        <name>[2Fe-2S] cluster</name>
        <dbReference type="ChEBI" id="CHEBI:190135"/>
    </ligand>
</feature>
<dbReference type="Pfam" id="PF00175">
    <property type="entry name" value="NAD_binding_1"/>
    <property type="match status" value="1"/>
</dbReference>
<keyword evidence="2" id="KW-0408">Iron</keyword>
<feature type="binding site" evidence="1">
    <location>
        <begin position="73"/>
        <end position="75"/>
    </location>
    <ligand>
        <name>FAD</name>
        <dbReference type="ChEBI" id="CHEBI:57692"/>
    </ligand>
</feature>
<keyword evidence="1" id="KW-0274">FAD</keyword>
<dbReference type="PROSITE" id="PS51384">
    <property type="entry name" value="FAD_FR"/>
    <property type="match status" value="1"/>
</dbReference>
<comment type="cofactor">
    <cofactor evidence="1">
        <name>FAD</name>
        <dbReference type="ChEBI" id="CHEBI:57692"/>
    </cofactor>
    <text evidence="1">Binds 1 FAD per subunit.</text>
</comment>
<comment type="caution">
    <text evidence="4">The sequence shown here is derived from an EMBL/GenBank/DDBJ whole genome shotgun (WGS) entry which is preliminary data.</text>
</comment>
<reference evidence="4 5" key="1">
    <citation type="journal article" date="2016" name="Environ. Microbiol.">
        <title>Genomic resolution of a cold subsurface aquifer community provides metabolic insights for novel microbes adapted to high CO concentrations.</title>
        <authorList>
            <person name="Probst A.J."/>
            <person name="Castelle C.J."/>
            <person name="Singh A."/>
            <person name="Brown C.T."/>
            <person name="Anantharaman K."/>
            <person name="Sharon I."/>
            <person name="Hug L.A."/>
            <person name="Burstein D."/>
            <person name="Emerson J.B."/>
            <person name="Thomas B.C."/>
            <person name="Banfield J.F."/>
        </authorList>
    </citation>
    <scope>NUCLEOTIDE SEQUENCE [LARGE SCALE GENOMIC DNA]</scope>
    <source>
        <strain evidence="4">CG2_30_54_11</strain>
    </source>
</reference>
<dbReference type="InterPro" id="IPR001433">
    <property type="entry name" value="OxRdtase_FAD/NAD-bd"/>
</dbReference>
<feature type="binding site" evidence="2">
    <location>
        <position position="249"/>
    </location>
    <ligand>
        <name>[2Fe-2S] cluster</name>
        <dbReference type="ChEBI" id="CHEBI:190135"/>
    </ligand>
</feature>
<dbReference type="InterPro" id="IPR012165">
    <property type="entry name" value="Cyt_c3_hydrogenase_gsu"/>
</dbReference>
<feature type="binding site" evidence="2">
    <location>
        <position position="257"/>
    </location>
    <ligand>
        <name>[2Fe-2S] cluster</name>
        <dbReference type="ChEBI" id="CHEBI:190135"/>
    </ligand>
</feature>
<dbReference type="Proteomes" id="UP000183245">
    <property type="component" value="Unassembled WGS sequence"/>
</dbReference>
<evidence type="ECO:0000259" key="3">
    <source>
        <dbReference type="PROSITE" id="PS51384"/>
    </source>
</evidence>
<dbReference type="SUPFAM" id="SSF63380">
    <property type="entry name" value="Riboflavin synthase domain-like"/>
    <property type="match status" value="1"/>
</dbReference>
<evidence type="ECO:0000313" key="4">
    <source>
        <dbReference type="EMBL" id="OIP98994.1"/>
    </source>
</evidence>
<evidence type="ECO:0000256" key="2">
    <source>
        <dbReference type="PIRSR" id="PIRSR006816-2"/>
    </source>
</evidence>
<dbReference type="PANTHER" id="PTHR43513">
    <property type="entry name" value="DIHYDROOROTATE DEHYDROGENASE B (NAD(+)), ELECTRON TRANSFER SUBUNIT"/>
    <property type="match status" value="1"/>
</dbReference>
<dbReference type="EMBL" id="MNZT01000018">
    <property type="protein sequence ID" value="OIP98994.1"/>
    <property type="molecule type" value="Genomic_DNA"/>
</dbReference>
<dbReference type="STRING" id="1817892.AUK40_00970"/>
<dbReference type="InterPro" id="IPR050353">
    <property type="entry name" value="PyrK_electron_transfer"/>
</dbReference>
<dbReference type="GO" id="GO:0006221">
    <property type="term" value="P:pyrimidine nucleotide biosynthetic process"/>
    <property type="evidence" value="ECO:0007669"/>
    <property type="project" value="InterPro"/>
</dbReference>
<evidence type="ECO:0000256" key="1">
    <source>
        <dbReference type="PIRSR" id="PIRSR006816-1"/>
    </source>
</evidence>
<gene>
    <name evidence="4" type="ORF">AUK40_00970</name>
</gene>
<name>A0A1J5IX41_9BACT</name>
<feature type="binding site" evidence="2">
    <location>
        <position position="246"/>
    </location>
    <ligand>
        <name>[2Fe-2S] cluster</name>
        <dbReference type="ChEBI" id="CHEBI:190135"/>
    </ligand>
</feature>
<keyword evidence="2" id="KW-0479">Metal-binding</keyword>
<proteinExistence type="predicted"/>
<dbReference type="GO" id="GO:0016491">
    <property type="term" value="F:oxidoreductase activity"/>
    <property type="evidence" value="ECO:0007669"/>
    <property type="project" value="InterPro"/>
</dbReference>
<dbReference type="InterPro" id="IPR039261">
    <property type="entry name" value="FNR_nucleotide-bd"/>
</dbReference>
<dbReference type="SUPFAM" id="SSF52343">
    <property type="entry name" value="Ferredoxin reductase-like, C-terminal NADP-linked domain"/>
    <property type="match status" value="1"/>
</dbReference>
<organism evidence="4 5">
    <name type="scientific">Candidatus Wirthbacteria bacterium CG2_30_54_11</name>
    <dbReference type="NCBI Taxonomy" id="1817892"/>
    <lineage>
        <taxon>Bacteria</taxon>
        <taxon>Candidatus Wirthbacteria</taxon>
    </lineage>
</organism>
<comment type="cofactor">
    <cofactor evidence="2">
        <name>[2Fe-2S] cluster</name>
        <dbReference type="ChEBI" id="CHEBI:190135"/>
    </cofactor>
    <text evidence="2">Binds 1 [2Fe-2S] cluster per subunit.</text>
</comment>
<dbReference type="PANTHER" id="PTHR43513:SF1">
    <property type="entry name" value="ANAEROBIC SULFITE REDUCTASE SUBUNIT B"/>
    <property type="match status" value="1"/>
</dbReference>
<keyword evidence="1" id="KW-0285">Flavoprotein</keyword>
<dbReference type="Gene3D" id="3.40.50.80">
    <property type="entry name" value="Nucleotide-binding domain of ferredoxin-NADP reductase (FNR) module"/>
    <property type="match status" value="1"/>
</dbReference>
<protein>
    <recommendedName>
        <fullName evidence="3">FAD-binding FR-type domain-containing protein</fullName>
    </recommendedName>
</protein>
<dbReference type="PIRSF" id="PIRSF006816">
    <property type="entry name" value="Cyc3_hyd_g"/>
    <property type="match status" value="1"/>
</dbReference>
<dbReference type="AlphaFoldDB" id="A0A1J5IX41"/>
<dbReference type="Pfam" id="PF10418">
    <property type="entry name" value="DHODB_Fe-S_bind"/>
    <property type="match status" value="1"/>
</dbReference>
<dbReference type="PRINTS" id="PR00410">
    <property type="entry name" value="PHEHYDRXLASE"/>
</dbReference>
<keyword evidence="2" id="KW-0411">Iron-sulfur</keyword>
<accession>A0A1J5IX41</accession>
<dbReference type="InterPro" id="IPR017938">
    <property type="entry name" value="Riboflavin_synthase-like_b-brl"/>
</dbReference>
<feature type="domain" description="FAD-binding FR-type" evidence="3">
    <location>
        <begin position="8"/>
        <end position="105"/>
    </location>
</feature>